<dbReference type="Proteomes" id="UP000734218">
    <property type="component" value="Unassembled WGS sequence"/>
</dbReference>
<dbReference type="RefSeq" id="WP_342449783.1">
    <property type="nucleotide sequence ID" value="NZ_JAATJE010000002.1"/>
</dbReference>
<evidence type="ECO:0000256" key="1">
    <source>
        <dbReference type="SAM" id="SignalP"/>
    </source>
</evidence>
<organism evidence="2 3">
    <name type="scientific">Sphingomonas jejuensis</name>
    <dbReference type="NCBI Taxonomy" id="904715"/>
    <lineage>
        <taxon>Bacteria</taxon>
        <taxon>Pseudomonadati</taxon>
        <taxon>Pseudomonadota</taxon>
        <taxon>Alphaproteobacteria</taxon>
        <taxon>Sphingomonadales</taxon>
        <taxon>Sphingomonadaceae</taxon>
        <taxon>Sphingomonas</taxon>
    </lineage>
</organism>
<name>A0ABX0XMP7_9SPHN</name>
<evidence type="ECO:0000313" key="2">
    <source>
        <dbReference type="EMBL" id="NJC34653.1"/>
    </source>
</evidence>
<evidence type="ECO:0000313" key="3">
    <source>
        <dbReference type="Proteomes" id="UP000734218"/>
    </source>
</evidence>
<feature type="chain" id="PRO_5046089512" evidence="1">
    <location>
        <begin position="22"/>
        <end position="56"/>
    </location>
</feature>
<protein>
    <submittedName>
        <fullName evidence="2">Uncharacterized protein</fullName>
    </submittedName>
</protein>
<keyword evidence="3" id="KW-1185">Reference proteome</keyword>
<reference evidence="2 3" key="1">
    <citation type="submission" date="2020-03" db="EMBL/GenBank/DDBJ databases">
        <title>Genomic Encyclopedia of Type Strains, Phase IV (KMG-IV): sequencing the most valuable type-strain genomes for metagenomic binning, comparative biology and taxonomic classification.</title>
        <authorList>
            <person name="Goeker M."/>
        </authorList>
    </citation>
    <scope>NUCLEOTIDE SEQUENCE [LARGE SCALE GENOMIC DNA]</scope>
    <source>
        <strain evidence="2 3">DSM 27651</strain>
    </source>
</reference>
<dbReference type="EMBL" id="JAATJE010000002">
    <property type="protein sequence ID" value="NJC34653.1"/>
    <property type="molecule type" value="Genomic_DNA"/>
</dbReference>
<feature type="signal peptide" evidence="1">
    <location>
        <begin position="1"/>
        <end position="21"/>
    </location>
</feature>
<sequence length="56" mass="6033">MRMMTFAAAAALTIAPTMIVAVDSAEAQRGRDGWTREWRGCDGRTYSARTTAPPAS</sequence>
<comment type="caution">
    <text evidence="2">The sequence shown here is derived from an EMBL/GenBank/DDBJ whole genome shotgun (WGS) entry which is preliminary data.</text>
</comment>
<gene>
    <name evidence="2" type="ORF">GGR88_002167</name>
</gene>
<proteinExistence type="predicted"/>
<keyword evidence="1" id="KW-0732">Signal</keyword>
<accession>A0ABX0XMP7</accession>